<evidence type="ECO:0000256" key="8">
    <source>
        <dbReference type="SAM" id="SignalP"/>
    </source>
</evidence>
<dbReference type="GO" id="GO:1990281">
    <property type="term" value="C:efflux pump complex"/>
    <property type="evidence" value="ECO:0007669"/>
    <property type="project" value="TreeGrafter"/>
</dbReference>
<evidence type="ECO:0000256" key="4">
    <source>
        <dbReference type="ARBA" id="ARBA00022452"/>
    </source>
</evidence>
<dbReference type="KEGG" id="bmed:GYM46_01845"/>
<feature type="chain" id="PRO_5044632358" evidence="8">
    <location>
        <begin position="24"/>
        <end position="422"/>
    </location>
</feature>
<dbReference type="RefSeq" id="WP_008258841.1">
    <property type="nucleotide sequence ID" value="NZ_CP048751.1"/>
</dbReference>
<feature type="signal peptide" evidence="8">
    <location>
        <begin position="1"/>
        <end position="23"/>
    </location>
</feature>
<dbReference type="PANTHER" id="PTHR30026">
    <property type="entry name" value="OUTER MEMBRANE PROTEIN TOLC"/>
    <property type="match status" value="1"/>
</dbReference>
<dbReference type="InterPro" id="IPR051906">
    <property type="entry name" value="TolC-like"/>
</dbReference>
<reference evidence="9 12" key="2">
    <citation type="submission" date="2020-01" db="EMBL/GenBank/DDBJ databases">
        <authorList>
            <person name="Wang S."/>
        </authorList>
    </citation>
    <scope>NUCLEOTIDE SEQUENCE [LARGE SCALE GENOMIC DNA]</scope>
    <source>
        <strain evidence="9 12">D151-2-6</strain>
    </source>
</reference>
<dbReference type="Proteomes" id="UP000289220">
    <property type="component" value="Unassembled WGS sequence"/>
</dbReference>
<dbReference type="GO" id="GO:0015288">
    <property type="term" value="F:porin activity"/>
    <property type="evidence" value="ECO:0007669"/>
    <property type="project" value="TreeGrafter"/>
</dbReference>
<keyword evidence="4" id="KW-1134">Transmembrane beta strand</keyword>
<evidence type="ECO:0000256" key="7">
    <source>
        <dbReference type="ARBA" id="ARBA00023237"/>
    </source>
</evidence>
<dbReference type="EMBL" id="UXHF01000001">
    <property type="protein sequence ID" value="VDC49608.1"/>
    <property type="molecule type" value="Genomic_DNA"/>
</dbReference>
<dbReference type="Pfam" id="PF02321">
    <property type="entry name" value="OEP"/>
    <property type="match status" value="2"/>
</dbReference>
<accession>A0A6G7EEP9</accession>
<keyword evidence="7" id="KW-0998">Cell outer membrane</keyword>
<evidence type="ECO:0000313" key="12">
    <source>
        <dbReference type="Proteomes" id="UP000501325"/>
    </source>
</evidence>
<dbReference type="SUPFAM" id="SSF56954">
    <property type="entry name" value="Outer membrane efflux proteins (OEP)"/>
    <property type="match status" value="1"/>
</dbReference>
<dbReference type="AlphaFoldDB" id="A0A6G7EEP9"/>
<evidence type="ECO:0000256" key="2">
    <source>
        <dbReference type="ARBA" id="ARBA00007613"/>
    </source>
</evidence>
<keyword evidence="11" id="KW-1185">Reference proteome</keyword>
<organism evidence="10 11">
    <name type="scientific">Brevundimonas mediterranea</name>
    <dbReference type="NCBI Taxonomy" id="74329"/>
    <lineage>
        <taxon>Bacteria</taxon>
        <taxon>Pseudomonadati</taxon>
        <taxon>Pseudomonadota</taxon>
        <taxon>Alphaproteobacteria</taxon>
        <taxon>Caulobacterales</taxon>
        <taxon>Caulobacteraceae</taxon>
        <taxon>Brevundimonas</taxon>
    </lineage>
</organism>
<keyword evidence="5" id="KW-0812">Transmembrane</keyword>
<evidence type="ECO:0000256" key="3">
    <source>
        <dbReference type="ARBA" id="ARBA00022448"/>
    </source>
</evidence>
<keyword evidence="6" id="KW-0472">Membrane</keyword>
<reference evidence="10 11" key="1">
    <citation type="submission" date="2018-11" db="EMBL/GenBank/DDBJ databases">
        <authorList>
            <person name="Peiro R."/>
            <person name="Begona"/>
            <person name="Cbmso G."/>
            <person name="Lopez M."/>
            <person name="Gonzalez S."/>
            <person name="Sacristan E."/>
            <person name="Castillo E."/>
        </authorList>
    </citation>
    <scope>NUCLEOTIDE SEQUENCE [LARGE SCALE GENOMIC DNA]</scope>
    <source>
        <strain evidence="10">Brev_genome</strain>
    </source>
</reference>
<sequence length="422" mass="43641">MSLRHAAPWALVLFLAAPGLAQATTLEEAIAAAIAHAPEIAEADAGADAAKGRLQQARSARAPSLSLSGTVGQGRLDPKAFFGLGAADVTPRAAQLTLEQPLFTGGRAAAGIAQARAGMAAAEAGGDAVQGQVVLAVVQAYGDMLAASDVLRLYRELAGQTVEIERQARERFRTGETPSTDVAQAASRAAEARADLARAEGMQVSARARYRNLTGLEPVDLQPIPPNPPLPGSLDDAMAIAMGGSPALRQARADLEAAEAAARAARGERLPTVSAFVEAGSVRDQFFPDYRADSATVGIRGRWTLFSGGLTSGKIAETSADVRAASARLRAARMGLEEQVLAAWQDIHTAELVAQASDEQSAAAVQALASVRHEVRVGLKPQIDLLNAEREATAAAAAATQARTARIVAAYRLKSLIGSALG</sequence>
<comment type="subcellular location">
    <subcellularLocation>
        <location evidence="1">Cell outer membrane</location>
    </subcellularLocation>
</comment>
<protein>
    <submittedName>
        <fullName evidence="10">Outer membrane efflux protein BepC</fullName>
    </submittedName>
    <submittedName>
        <fullName evidence="9">TolC family protein</fullName>
    </submittedName>
</protein>
<evidence type="ECO:0000313" key="11">
    <source>
        <dbReference type="Proteomes" id="UP000289220"/>
    </source>
</evidence>
<evidence type="ECO:0000256" key="1">
    <source>
        <dbReference type="ARBA" id="ARBA00004442"/>
    </source>
</evidence>
<evidence type="ECO:0000256" key="5">
    <source>
        <dbReference type="ARBA" id="ARBA00022692"/>
    </source>
</evidence>
<evidence type="ECO:0000313" key="10">
    <source>
        <dbReference type="EMBL" id="VDC49608.1"/>
    </source>
</evidence>
<name>A0A6G7EEP9_9CAUL</name>
<dbReference type="InterPro" id="IPR003423">
    <property type="entry name" value="OMP_efflux"/>
</dbReference>
<keyword evidence="8" id="KW-0732">Signal</keyword>
<gene>
    <name evidence="10" type="primary">bepC_1</name>
    <name evidence="10" type="ORF">BREV_BREV_00095</name>
    <name evidence="9" type="ORF">GYM46_01845</name>
</gene>
<proteinExistence type="inferred from homology"/>
<comment type="similarity">
    <text evidence="2">Belongs to the outer membrane factor (OMF) (TC 1.B.17) family.</text>
</comment>
<evidence type="ECO:0000256" key="6">
    <source>
        <dbReference type="ARBA" id="ARBA00023136"/>
    </source>
</evidence>
<dbReference type="Gene3D" id="1.20.1600.10">
    <property type="entry name" value="Outer membrane efflux proteins (OEP)"/>
    <property type="match status" value="1"/>
</dbReference>
<evidence type="ECO:0000313" key="9">
    <source>
        <dbReference type="EMBL" id="QIH71827.1"/>
    </source>
</evidence>
<dbReference type="Proteomes" id="UP000501325">
    <property type="component" value="Chromosome"/>
</dbReference>
<keyword evidence="3" id="KW-0813">Transport</keyword>
<dbReference type="PANTHER" id="PTHR30026:SF22">
    <property type="entry name" value="OUTER MEMBRANE EFFLUX PROTEIN"/>
    <property type="match status" value="1"/>
</dbReference>
<dbReference type="GO" id="GO:0009279">
    <property type="term" value="C:cell outer membrane"/>
    <property type="evidence" value="ECO:0007669"/>
    <property type="project" value="UniProtKB-SubCell"/>
</dbReference>
<dbReference type="EMBL" id="CP048751">
    <property type="protein sequence ID" value="QIH71827.1"/>
    <property type="molecule type" value="Genomic_DNA"/>
</dbReference>
<dbReference type="GO" id="GO:0015562">
    <property type="term" value="F:efflux transmembrane transporter activity"/>
    <property type="evidence" value="ECO:0007669"/>
    <property type="project" value="InterPro"/>
</dbReference>